<evidence type="ECO:0000313" key="2">
    <source>
        <dbReference type="EMBL" id="SFV65710.1"/>
    </source>
</evidence>
<dbReference type="InterPro" id="IPR024453">
    <property type="entry name" value="Peptidase_C92"/>
</dbReference>
<keyword evidence="1" id="KW-1133">Transmembrane helix</keyword>
<reference evidence="2" key="1">
    <citation type="submission" date="2016-10" db="EMBL/GenBank/DDBJ databases">
        <authorList>
            <person name="de Groot N.N."/>
        </authorList>
    </citation>
    <scope>NUCLEOTIDE SEQUENCE</scope>
</reference>
<dbReference type="Gene3D" id="3.90.1720.10">
    <property type="entry name" value="endopeptidase domain like (from Nostoc punctiforme)"/>
    <property type="match status" value="1"/>
</dbReference>
<dbReference type="SUPFAM" id="SSF54001">
    <property type="entry name" value="Cysteine proteinases"/>
    <property type="match status" value="1"/>
</dbReference>
<keyword evidence="1" id="KW-0472">Membrane</keyword>
<dbReference type="Pfam" id="PF05708">
    <property type="entry name" value="Peptidase_C92"/>
    <property type="match status" value="1"/>
</dbReference>
<feature type="transmembrane region" description="Helical" evidence="1">
    <location>
        <begin position="12"/>
        <end position="30"/>
    </location>
</feature>
<accession>A0A1W1CIJ4</accession>
<evidence type="ECO:0008006" key="3">
    <source>
        <dbReference type="Google" id="ProtNLM"/>
    </source>
</evidence>
<organism evidence="2">
    <name type="scientific">hydrothermal vent metagenome</name>
    <dbReference type="NCBI Taxonomy" id="652676"/>
    <lineage>
        <taxon>unclassified sequences</taxon>
        <taxon>metagenomes</taxon>
        <taxon>ecological metagenomes</taxon>
    </lineage>
</organism>
<name>A0A1W1CIJ4_9ZZZZ</name>
<protein>
    <recommendedName>
        <fullName evidence="3">Peptidoglycan peptidase</fullName>
    </recommendedName>
</protein>
<proteinExistence type="predicted"/>
<sequence length="210" mass="24282">MKWKHIKTLLRILLASTMVYLVVLPTYSYLSYSPQKGDLVFQSLPKMDLVVAIEGVTDSPYSHVGIVIEKDGSWVVREAIGAVIDTPLYLWIIRGRAGGLDVFRLKDAYKKNIPQLIVETNKYLGLPYDVQYEMDDKKIYCSELIYKAYRDATTQKMGTLFALGKMNWKPYQKTIEKYEKGAIPLERKMITPRHLSESKYLEKVLSVNMW</sequence>
<dbReference type="InterPro" id="IPR038765">
    <property type="entry name" value="Papain-like_cys_pep_sf"/>
</dbReference>
<dbReference type="AlphaFoldDB" id="A0A1W1CIJ4"/>
<gene>
    <name evidence="2" type="ORF">MNB_SV-13-1768</name>
</gene>
<evidence type="ECO:0000256" key="1">
    <source>
        <dbReference type="SAM" id="Phobius"/>
    </source>
</evidence>
<keyword evidence="1" id="KW-0812">Transmembrane</keyword>
<dbReference type="EMBL" id="FPHM01000095">
    <property type="protein sequence ID" value="SFV65710.1"/>
    <property type="molecule type" value="Genomic_DNA"/>
</dbReference>